<evidence type="ECO:0000259" key="2">
    <source>
        <dbReference type="Pfam" id="PF00561"/>
    </source>
</evidence>
<dbReference type="PRINTS" id="PR00412">
    <property type="entry name" value="EPOXHYDRLASE"/>
</dbReference>
<gene>
    <name evidence="3" type="ORF">FJQ54_08870</name>
</gene>
<dbReference type="InterPro" id="IPR000073">
    <property type="entry name" value="AB_hydrolase_1"/>
</dbReference>
<dbReference type="InterPro" id="IPR029058">
    <property type="entry name" value="AB_hydrolase_fold"/>
</dbReference>
<proteinExistence type="predicted"/>
<dbReference type="Pfam" id="PF00561">
    <property type="entry name" value="Abhydrolase_1"/>
    <property type="match status" value="1"/>
</dbReference>
<organism evidence="3 4">
    <name type="scientific">Sandaracinobacter neustonicus</name>
    <dbReference type="NCBI Taxonomy" id="1715348"/>
    <lineage>
        <taxon>Bacteria</taxon>
        <taxon>Pseudomonadati</taxon>
        <taxon>Pseudomonadota</taxon>
        <taxon>Alphaproteobacteria</taxon>
        <taxon>Sphingomonadales</taxon>
        <taxon>Sphingosinicellaceae</taxon>
        <taxon>Sandaracinobacter</taxon>
    </lineage>
</organism>
<dbReference type="OrthoDB" id="9804723at2"/>
<feature type="domain" description="AB hydrolase-1" evidence="2">
    <location>
        <begin position="47"/>
        <end position="285"/>
    </location>
</feature>
<dbReference type="InterPro" id="IPR051340">
    <property type="entry name" value="Haloalkane_dehalogenase"/>
</dbReference>
<sequence>MAVLRTPDSRFEGLAGFDYQPHYTMVDGGPLGPLRIAHVEAGPADGPVMLLMHGEPSWSYLYRKMIPVLVAAGYRCLAPDLVGFGRSDKPTERTDYTYERHVDWMSQWFTAQAVEGVTLFCQDWGGLIGLRLLAAFPDRFARVCAANTFLPTGEGKASPAFEAWRNFSQNVPDFDSGWIVNGGTARGIGEAERAAYNAPYPDDSYKAGARIFPMLVVTEPDMPSAAENRAAWGVLEQFEKPFLTLFGEKDMVTLGTEKILQARIPGAKGQPHRLIENAGHFLQEDAGEEIAQELVRWAGKQG</sequence>
<accession>A0A501XKC5</accession>
<protein>
    <submittedName>
        <fullName evidence="3">Alpha/beta fold hydrolase</fullName>
    </submittedName>
</protein>
<dbReference type="PRINTS" id="PR00111">
    <property type="entry name" value="ABHYDROLASE"/>
</dbReference>
<evidence type="ECO:0000313" key="4">
    <source>
        <dbReference type="Proteomes" id="UP000319897"/>
    </source>
</evidence>
<dbReference type="SUPFAM" id="SSF53474">
    <property type="entry name" value="alpha/beta-Hydrolases"/>
    <property type="match status" value="1"/>
</dbReference>
<dbReference type="Proteomes" id="UP000319897">
    <property type="component" value="Unassembled WGS sequence"/>
</dbReference>
<dbReference type="RefSeq" id="WP_140928064.1">
    <property type="nucleotide sequence ID" value="NZ_VFSU01000024.1"/>
</dbReference>
<dbReference type="Gene3D" id="3.40.50.1820">
    <property type="entry name" value="alpha/beta hydrolase"/>
    <property type="match status" value="1"/>
</dbReference>
<dbReference type="NCBIfam" id="NF002043">
    <property type="entry name" value="PRK00870.1"/>
    <property type="match status" value="1"/>
</dbReference>
<dbReference type="AlphaFoldDB" id="A0A501XKC5"/>
<name>A0A501XKC5_9SPHN</name>
<comment type="caution">
    <text evidence="3">The sequence shown here is derived from an EMBL/GenBank/DDBJ whole genome shotgun (WGS) entry which is preliminary data.</text>
</comment>
<dbReference type="PANTHER" id="PTHR42977">
    <property type="entry name" value="HYDROLASE-RELATED"/>
    <property type="match status" value="1"/>
</dbReference>
<dbReference type="EMBL" id="VFSU01000024">
    <property type="protein sequence ID" value="TPE61006.1"/>
    <property type="molecule type" value="Genomic_DNA"/>
</dbReference>
<dbReference type="InterPro" id="IPR000639">
    <property type="entry name" value="Epox_hydrolase-like"/>
</dbReference>
<keyword evidence="4" id="KW-1185">Reference proteome</keyword>
<evidence type="ECO:0000256" key="1">
    <source>
        <dbReference type="ARBA" id="ARBA00022801"/>
    </source>
</evidence>
<dbReference type="PANTHER" id="PTHR42977:SF3">
    <property type="entry name" value="AB HYDROLASE-1 DOMAIN-CONTAINING PROTEIN"/>
    <property type="match status" value="1"/>
</dbReference>
<evidence type="ECO:0000313" key="3">
    <source>
        <dbReference type="EMBL" id="TPE61006.1"/>
    </source>
</evidence>
<reference evidence="3 4" key="1">
    <citation type="submission" date="2019-06" db="EMBL/GenBank/DDBJ databases">
        <authorList>
            <person name="Lee I."/>
            <person name="Jang G.I."/>
            <person name="Hwang C.Y."/>
        </authorList>
    </citation>
    <scope>NUCLEOTIDE SEQUENCE [LARGE SCALE GENOMIC DNA]</scope>
    <source>
        <strain evidence="3 4">PAMC 28131</strain>
    </source>
</reference>
<dbReference type="GO" id="GO:0004301">
    <property type="term" value="F:epoxide hydrolase activity"/>
    <property type="evidence" value="ECO:0007669"/>
    <property type="project" value="TreeGrafter"/>
</dbReference>
<keyword evidence="1 3" id="KW-0378">Hydrolase</keyword>